<feature type="repeat" description="ANK" evidence="4">
    <location>
        <begin position="101"/>
        <end position="133"/>
    </location>
</feature>
<dbReference type="PROSITE" id="PS51424">
    <property type="entry name" value="ROC"/>
    <property type="match status" value="1"/>
</dbReference>
<dbReference type="Gene3D" id="3.30.70.1390">
    <property type="entry name" value="ROC domain from the Parkinson's disease-associated leucine-rich repeat kinase 2"/>
    <property type="match status" value="1"/>
</dbReference>
<name>A0A8J9VTV6_BRALA</name>
<evidence type="ECO:0000256" key="4">
    <source>
        <dbReference type="PROSITE-ProRule" id="PRU00023"/>
    </source>
</evidence>
<keyword evidence="4" id="KW-0040">ANK repeat</keyword>
<dbReference type="InterPro" id="IPR036770">
    <property type="entry name" value="Ankyrin_rpt-contain_sf"/>
</dbReference>
<dbReference type="AlphaFoldDB" id="A0A8J9VTV6"/>
<dbReference type="Gene3D" id="3.40.50.300">
    <property type="entry name" value="P-loop containing nucleotide triphosphate hydrolases"/>
    <property type="match status" value="1"/>
</dbReference>
<dbReference type="PANTHER" id="PTHR12449">
    <property type="entry name" value="DEATH DOMAIN-CONTAINING PROTEIN"/>
    <property type="match status" value="1"/>
</dbReference>
<dbReference type="PANTHER" id="PTHR12449:SF18">
    <property type="entry name" value="DEATH DOMAIN-CONTAINING PROTEIN"/>
    <property type="match status" value="1"/>
</dbReference>
<dbReference type="SUPFAM" id="SSF47986">
    <property type="entry name" value="DEATH domain"/>
    <property type="match status" value="2"/>
</dbReference>
<accession>A0A8J9VTV6</accession>
<evidence type="ECO:0000259" key="5">
    <source>
        <dbReference type="PROSITE" id="PS50017"/>
    </source>
</evidence>
<feature type="domain" description="Death" evidence="5">
    <location>
        <begin position="785"/>
        <end position="853"/>
    </location>
</feature>
<dbReference type="PROSITE" id="PS50297">
    <property type="entry name" value="ANK_REP_REGION"/>
    <property type="match status" value="5"/>
</dbReference>
<dbReference type="InterPro" id="IPR000488">
    <property type="entry name" value="Death_dom"/>
</dbReference>
<evidence type="ECO:0000256" key="2">
    <source>
        <dbReference type="ARBA" id="ARBA00022737"/>
    </source>
</evidence>
<dbReference type="PROSITE" id="PS50017">
    <property type="entry name" value="DEATH_DOMAIN"/>
    <property type="match status" value="2"/>
</dbReference>
<gene>
    <name evidence="7" type="primary">DAPK1</name>
    <name evidence="7" type="ORF">BLAG_LOCUS4626</name>
</gene>
<organism evidence="7 8">
    <name type="scientific">Branchiostoma lanceolatum</name>
    <name type="common">Common lancelet</name>
    <name type="synonym">Amphioxus lanceolatum</name>
    <dbReference type="NCBI Taxonomy" id="7740"/>
    <lineage>
        <taxon>Eukaryota</taxon>
        <taxon>Metazoa</taxon>
        <taxon>Chordata</taxon>
        <taxon>Cephalochordata</taxon>
        <taxon>Leptocardii</taxon>
        <taxon>Amphioxiformes</taxon>
        <taxon>Branchiostomatidae</taxon>
        <taxon>Branchiostoma</taxon>
    </lineage>
</organism>
<evidence type="ECO:0000313" key="7">
    <source>
        <dbReference type="EMBL" id="CAH1240795.1"/>
    </source>
</evidence>
<dbReference type="Pfam" id="PF12796">
    <property type="entry name" value="Ank_2"/>
    <property type="match status" value="2"/>
</dbReference>
<dbReference type="InterPro" id="IPR002110">
    <property type="entry name" value="Ankyrin_rpt"/>
</dbReference>
<feature type="repeat" description="ANK" evidence="4">
    <location>
        <begin position="167"/>
        <end position="199"/>
    </location>
</feature>
<dbReference type="GO" id="GO:0000166">
    <property type="term" value="F:nucleotide binding"/>
    <property type="evidence" value="ECO:0007669"/>
    <property type="project" value="UniProtKB-KW"/>
</dbReference>
<feature type="repeat" description="ANK" evidence="4">
    <location>
        <begin position="34"/>
        <end position="66"/>
    </location>
</feature>
<dbReference type="SUPFAM" id="SSF52540">
    <property type="entry name" value="P-loop containing nucleoside triphosphate hydrolases"/>
    <property type="match status" value="1"/>
</dbReference>
<dbReference type="CDD" id="cd01670">
    <property type="entry name" value="Death"/>
    <property type="match status" value="2"/>
</dbReference>
<feature type="domain" description="Roc" evidence="6">
    <location>
        <begin position="238"/>
        <end position="435"/>
    </location>
</feature>
<dbReference type="PROSITE" id="PS50088">
    <property type="entry name" value="ANK_REPEAT"/>
    <property type="match status" value="5"/>
</dbReference>
<keyword evidence="3" id="KW-0547">Nucleotide-binding</keyword>
<evidence type="ECO:0000256" key="1">
    <source>
        <dbReference type="ARBA" id="ARBA00001946"/>
    </source>
</evidence>
<dbReference type="EMBL" id="OV696696">
    <property type="protein sequence ID" value="CAH1240795.1"/>
    <property type="molecule type" value="Genomic_DNA"/>
</dbReference>
<evidence type="ECO:0000256" key="3">
    <source>
        <dbReference type="ARBA" id="ARBA00022741"/>
    </source>
</evidence>
<dbReference type="Gene3D" id="1.10.533.10">
    <property type="entry name" value="Death Domain, Fas"/>
    <property type="match status" value="2"/>
</dbReference>
<feature type="domain" description="Death" evidence="5">
    <location>
        <begin position="867"/>
        <end position="951"/>
    </location>
</feature>
<dbReference type="SUPFAM" id="SSF48403">
    <property type="entry name" value="Ankyrin repeat"/>
    <property type="match status" value="1"/>
</dbReference>
<evidence type="ECO:0000259" key="6">
    <source>
        <dbReference type="PROSITE" id="PS51424"/>
    </source>
</evidence>
<protein>
    <submittedName>
        <fullName evidence="7">DAPK1 protein</fullName>
    </submittedName>
</protein>
<keyword evidence="2" id="KW-0677">Repeat</keyword>
<dbReference type="OrthoDB" id="74764at2759"/>
<dbReference type="SMART" id="SM00248">
    <property type="entry name" value="ANK"/>
    <property type="match status" value="5"/>
</dbReference>
<dbReference type="Pfam" id="PF08477">
    <property type="entry name" value="Roc"/>
    <property type="match status" value="1"/>
</dbReference>
<reference evidence="7" key="1">
    <citation type="submission" date="2022-01" db="EMBL/GenBank/DDBJ databases">
        <authorList>
            <person name="Braso-Vives M."/>
        </authorList>
    </citation>
    <scope>NUCLEOTIDE SEQUENCE</scope>
</reference>
<feature type="repeat" description="ANK" evidence="4">
    <location>
        <begin position="67"/>
        <end position="99"/>
    </location>
</feature>
<dbReference type="Gene3D" id="1.25.40.20">
    <property type="entry name" value="Ankyrin repeat-containing domain"/>
    <property type="match status" value="2"/>
</dbReference>
<dbReference type="SMART" id="SM00005">
    <property type="entry name" value="DEATH"/>
    <property type="match status" value="2"/>
</dbReference>
<feature type="repeat" description="ANK" evidence="4">
    <location>
        <begin position="134"/>
        <end position="166"/>
    </location>
</feature>
<dbReference type="Pfam" id="PF00531">
    <property type="entry name" value="Death"/>
    <property type="match status" value="2"/>
</dbReference>
<dbReference type="InterPro" id="IPR011029">
    <property type="entry name" value="DEATH-like_dom_sf"/>
</dbReference>
<dbReference type="InterPro" id="IPR027417">
    <property type="entry name" value="P-loop_NTPase"/>
</dbReference>
<proteinExistence type="predicted"/>
<comment type="cofactor">
    <cofactor evidence="1">
        <name>Mg(2+)</name>
        <dbReference type="ChEBI" id="CHEBI:18420"/>
    </cofactor>
</comment>
<dbReference type="Pfam" id="PF00023">
    <property type="entry name" value="Ank"/>
    <property type="match status" value="1"/>
</dbReference>
<keyword evidence="8" id="KW-1185">Reference proteome</keyword>
<dbReference type="InterPro" id="IPR020859">
    <property type="entry name" value="ROC"/>
</dbReference>
<dbReference type="GO" id="GO:0007165">
    <property type="term" value="P:signal transduction"/>
    <property type="evidence" value="ECO:0007669"/>
    <property type="project" value="InterPro"/>
</dbReference>
<evidence type="ECO:0000313" key="8">
    <source>
        <dbReference type="Proteomes" id="UP000838412"/>
    </source>
</evidence>
<dbReference type="InterPro" id="IPR039788">
    <property type="entry name" value="NOL4/NOL4L"/>
</dbReference>
<sequence>MEKSFFKASREGDVSGLRSYRKEGGDINIKEKGSMRSALHYAASRGKLPAVEWLVSKGADVNAKDALRRTPLHEAAAKGRVKISQILITKGADVNVKDFAAHETPLHSAAGQGRNGVVELLLSKGGVVNATDEELQTPLHRSAQGGHVRATQILLSNGGSINIIDKAENAPVHCAAAGDHIEAVKLLLGQGADVFARNKENQSPLDVSGSQSVRKLIRARQKQIDRQIMQHDLLSKDGGVKVNKIKLIVCGDEATGKSTLIGSLCRTGIKAVFTREKHKQAETDARNPTAGVDVGNLTVPNAGEFAIFDFAGQAEYYVTHAMLMHAKLGVYVTVYNITDDVETQTQQLQRWLRMIKAGNADPSFTPKVVLVGSHGDKIDKQKGMSRAAALLRSMREQFRHQLDISTEAFVLDCEVSQSSDMDRLRKHLAFLKQEVLKDQPELPKLCSEIVRKVPGWCKNNIGGGAPVLRWAEYVQAVKEIDPLVKEDFLLKSTEYLNDIAEILLIKTTSSDPIVVLTPPWLCGDVFGPLLAPENFPIDHIERESDDHVTFREISRVFSQTVSPKLLISILREFQICHTYDGQDFIFPSLLHKLPPLREIWKPTKSESVVYFGCQVACKETTDGFSPDFFPRLQTALLKEHPGTFPVKPAIWKDGMIFTDGKSEGLIAMSPDNMACNIVVRNPGGYREYCYYLLERLQKKLSKVLEESSPGTSVVERVLSSRALKEHRNTFYTYDRKEVQEAARENGSLSHPVLQWSERVHDLVVTQEGPNKNTFRLVAKQLRITEWRELGRELGMSDSTLDRLQKDYSGDLRETVYRMLSKWEEGADSSCSEARERLSEALVAVQRRDIADVLMCDEGGADSELVQPQTLQRVAESLQLQDCRKLGRTLGLSDAQQDCIEHRFPHNLAEQQYQILVAWRQQSGSAAYRHTLATALEDIGRLDVAEEIQDDE</sequence>
<dbReference type="Proteomes" id="UP000838412">
    <property type="component" value="Chromosome 11"/>
</dbReference>